<dbReference type="AlphaFoldDB" id="E4THG4"/>
<dbReference type="InterPro" id="IPR036286">
    <property type="entry name" value="LexA/Signal_pep-like_sf"/>
</dbReference>
<keyword evidence="7" id="KW-1133">Transmembrane helix</keyword>
<dbReference type="GO" id="GO:0009003">
    <property type="term" value="F:signal peptidase activity"/>
    <property type="evidence" value="ECO:0007669"/>
    <property type="project" value="UniProtKB-EC"/>
</dbReference>
<dbReference type="Proteomes" id="UP000007039">
    <property type="component" value="Chromosome"/>
</dbReference>
<dbReference type="STRING" id="768670.Calni_2005"/>
<evidence type="ECO:0000256" key="2">
    <source>
        <dbReference type="ARBA" id="ARBA00009370"/>
    </source>
</evidence>
<evidence type="ECO:0000256" key="7">
    <source>
        <dbReference type="RuleBase" id="RU362042"/>
    </source>
</evidence>
<dbReference type="RefSeq" id="WP_013452106.1">
    <property type="nucleotide sequence ID" value="NC_014758.1"/>
</dbReference>
<evidence type="ECO:0000256" key="4">
    <source>
        <dbReference type="ARBA" id="ARBA00019232"/>
    </source>
</evidence>
<reference evidence="9 10" key="1">
    <citation type="journal article" date="2011" name="Stand. Genomic Sci.">
        <title>Complete genome sequence of Calditerrivibrio nitroreducens type strain (Yu37-1).</title>
        <authorList>
            <person name="Pitluck S."/>
            <person name="Sikorski J."/>
            <person name="Zeytun A."/>
            <person name="Lapidus A."/>
            <person name="Nolan M."/>
            <person name="Lucas S."/>
            <person name="Hammon N."/>
            <person name="Deshpande S."/>
            <person name="Cheng J.F."/>
            <person name="Tapia R."/>
            <person name="Han C."/>
            <person name="Goodwin L."/>
            <person name="Liolios K."/>
            <person name="Pagani I."/>
            <person name="Ivanova N."/>
            <person name="Mavromatis K."/>
            <person name="Pati A."/>
            <person name="Chen A."/>
            <person name="Palaniappan K."/>
            <person name="Hauser L."/>
            <person name="Chang Y.J."/>
            <person name="Jeffries C.D."/>
            <person name="Detter J.C."/>
            <person name="Brambilla E."/>
            <person name="Djao O.D."/>
            <person name="Rohde M."/>
            <person name="Spring S."/>
            <person name="Goker M."/>
            <person name="Woyke T."/>
            <person name="Bristow J."/>
            <person name="Eisen J.A."/>
            <person name="Markowitz V."/>
            <person name="Hugenholtz P."/>
            <person name="Kyrpides N.C."/>
            <person name="Klenk H.P."/>
            <person name="Land M."/>
        </authorList>
    </citation>
    <scope>NUCLEOTIDE SEQUENCE [LARGE SCALE GENOMIC DNA]</scope>
    <source>
        <strain evidence="10">DSM 19672 / NBRC 101217 / Yu37-1</strain>
    </source>
</reference>
<dbReference type="OrthoDB" id="9802919at2"/>
<dbReference type="KEGG" id="cni:Calni_2005"/>
<dbReference type="GO" id="GO:0006465">
    <property type="term" value="P:signal peptide processing"/>
    <property type="evidence" value="ECO:0007669"/>
    <property type="project" value="InterPro"/>
</dbReference>
<comment type="similarity">
    <text evidence="2 7">Belongs to the peptidase S26 family.</text>
</comment>
<dbReference type="HOGENOM" id="CLU_028723_5_1_0"/>
<dbReference type="PANTHER" id="PTHR43390:SF1">
    <property type="entry name" value="CHLOROPLAST PROCESSING PEPTIDASE"/>
    <property type="match status" value="1"/>
</dbReference>
<accession>E4THG4</accession>
<evidence type="ECO:0000313" key="9">
    <source>
        <dbReference type="EMBL" id="ADR19899.1"/>
    </source>
</evidence>
<name>E4THG4_CALNY</name>
<protein>
    <recommendedName>
        <fullName evidence="4 7">Signal peptidase I</fullName>
        <ecNumber evidence="3 7">3.4.21.89</ecNumber>
    </recommendedName>
</protein>
<dbReference type="GO" id="GO:0016020">
    <property type="term" value="C:membrane"/>
    <property type="evidence" value="ECO:0007669"/>
    <property type="project" value="UniProtKB-SubCell"/>
</dbReference>
<comment type="catalytic activity">
    <reaction evidence="1 7">
        <text>Cleavage of hydrophobic, N-terminal signal or leader sequences from secreted and periplasmic proteins.</text>
        <dbReference type="EC" id="3.4.21.89"/>
    </reaction>
</comment>
<proteinExistence type="inferred from homology"/>
<dbReference type="PANTHER" id="PTHR43390">
    <property type="entry name" value="SIGNAL PEPTIDASE I"/>
    <property type="match status" value="1"/>
</dbReference>
<dbReference type="eggNOG" id="COG0681">
    <property type="taxonomic scope" value="Bacteria"/>
</dbReference>
<dbReference type="InterPro" id="IPR000223">
    <property type="entry name" value="Pept_S26A_signal_pept_1"/>
</dbReference>
<dbReference type="PROSITE" id="PS00761">
    <property type="entry name" value="SPASE_I_3"/>
    <property type="match status" value="1"/>
</dbReference>
<dbReference type="NCBIfam" id="TIGR02227">
    <property type="entry name" value="sigpep_I_bact"/>
    <property type="match status" value="1"/>
</dbReference>
<organism evidence="9 10">
    <name type="scientific">Calditerrivibrio nitroreducens (strain DSM 19672 / NBRC 101217 / Yu37-1)</name>
    <dbReference type="NCBI Taxonomy" id="768670"/>
    <lineage>
        <taxon>Bacteria</taxon>
        <taxon>Pseudomonadati</taxon>
        <taxon>Deferribacterota</taxon>
        <taxon>Deferribacteres</taxon>
        <taxon>Deferribacterales</taxon>
        <taxon>Calditerrivibrionaceae</taxon>
    </lineage>
</organism>
<sequence precursor="true">MSQEEAVVKKNKFKDTIDSIVVAFVVAMIIRAFFIQAYKIPSGSMLNTLLIGDHILVNKVAYLFTKPKNGDIIVFEYPLEPEKDFIKRVIAVPGDRIKMVNKKVFLNGKPLNEGYTRYESEMVFPEYMNPRDNFEEITIPKGYYFVMGDNRDASFDSRFWGFVPEKSIKGKALIIYWSWNFGGKFEFRFNRLLKLIK</sequence>
<dbReference type="Gene3D" id="2.10.109.10">
    <property type="entry name" value="Umud Fragment, subunit A"/>
    <property type="match status" value="1"/>
</dbReference>
<evidence type="ECO:0000259" key="8">
    <source>
        <dbReference type="Pfam" id="PF10502"/>
    </source>
</evidence>
<keyword evidence="5 7" id="KW-0378">Hydrolase</keyword>
<keyword evidence="7" id="KW-0472">Membrane</keyword>
<evidence type="ECO:0000256" key="6">
    <source>
        <dbReference type="PIRSR" id="PIRSR600223-1"/>
    </source>
</evidence>
<feature type="transmembrane region" description="Helical" evidence="7">
    <location>
        <begin position="20"/>
        <end position="38"/>
    </location>
</feature>
<evidence type="ECO:0000313" key="10">
    <source>
        <dbReference type="Proteomes" id="UP000007039"/>
    </source>
</evidence>
<dbReference type="MEROPS" id="S26.025"/>
<feature type="active site" evidence="6">
    <location>
        <position position="87"/>
    </location>
</feature>
<keyword evidence="7" id="KW-0812">Transmembrane</keyword>
<keyword evidence="10" id="KW-1185">Reference proteome</keyword>
<dbReference type="PROSITE" id="PS00760">
    <property type="entry name" value="SPASE_I_2"/>
    <property type="match status" value="1"/>
</dbReference>
<keyword evidence="7" id="KW-0645">Protease</keyword>
<dbReference type="InterPro" id="IPR019758">
    <property type="entry name" value="Pept_S26A_signal_pept_1_CS"/>
</dbReference>
<dbReference type="EMBL" id="CP002347">
    <property type="protein sequence ID" value="ADR19899.1"/>
    <property type="molecule type" value="Genomic_DNA"/>
</dbReference>
<gene>
    <name evidence="9" type="ordered locus">Calni_2005</name>
</gene>
<dbReference type="CDD" id="cd06530">
    <property type="entry name" value="S26_SPase_I"/>
    <property type="match status" value="1"/>
</dbReference>
<dbReference type="GO" id="GO:0004252">
    <property type="term" value="F:serine-type endopeptidase activity"/>
    <property type="evidence" value="ECO:0007669"/>
    <property type="project" value="InterPro"/>
</dbReference>
<comment type="subcellular location">
    <subcellularLocation>
        <location evidence="7">Membrane</location>
        <topology evidence="7">Single-pass type II membrane protein</topology>
    </subcellularLocation>
</comment>
<dbReference type="EC" id="3.4.21.89" evidence="3 7"/>
<dbReference type="Pfam" id="PF10502">
    <property type="entry name" value="Peptidase_S26"/>
    <property type="match status" value="1"/>
</dbReference>
<evidence type="ECO:0000256" key="3">
    <source>
        <dbReference type="ARBA" id="ARBA00013208"/>
    </source>
</evidence>
<dbReference type="InterPro" id="IPR019533">
    <property type="entry name" value="Peptidase_S26"/>
</dbReference>
<feature type="active site" evidence="6">
    <location>
        <position position="44"/>
    </location>
</feature>
<feature type="domain" description="Peptidase S26" evidence="8">
    <location>
        <begin position="15"/>
        <end position="177"/>
    </location>
</feature>
<dbReference type="PRINTS" id="PR00727">
    <property type="entry name" value="LEADERPTASE"/>
</dbReference>
<dbReference type="InterPro" id="IPR019757">
    <property type="entry name" value="Pept_S26A_signal_pept_1_Lys-AS"/>
</dbReference>
<evidence type="ECO:0000256" key="1">
    <source>
        <dbReference type="ARBA" id="ARBA00000677"/>
    </source>
</evidence>
<evidence type="ECO:0000256" key="5">
    <source>
        <dbReference type="ARBA" id="ARBA00022801"/>
    </source>
</evidence>
<dbReference type="SUPFAM" id="SSF51306">
    <property type="entry name" value="LexA/Signal peptidase"/>
    <property type="match status" value="1"/>
</dbReference>